<name>A0A090RDA7_9GAMM</name>
<proteinExistence type="predicted"/>
<evidence type="ECO:0000313" key="1">
    <source>
        <dbReference type="EMBL" id="GAL05557.1"/>
    </source>
</evidence>
<dbReference type="Proteomes" id="UP000029227">
    <property type="component" value="Unassembled WGS sequence"/>
</dbReference>
<evidence type="ECO:0000313" key="2">
    <source>
        <dbReference type="Proteomes" id="UP000029227"/>
    </source>
</evidence>
<organism evidence="1 2">
    <name type="scientific">Photobacterium aphoticum</name>
    <dbReference type="NCBI Taxonomy" id="754436"/>
    <lineage>
        <taxon>Bacteria</taxon>
        <taxon>Pseudomonadati</taxon>
        <taxon>Pseudomonadota</taxon>
        <taxon>Gammaproteobacteria</taxon>
        <taxon>Vibrionales</taxon>
        <taxon>Vibrionaceae</taxon>
        <taxon>Photobacterium</taxon>
    </lineage>
</organism>
<reference evidence="1 2" key="1">
    <citation type="journal article" date="2014" name="Genome Announc.">
        <title>Draft Genome Sequences of Two Vibrionaceae Species, Vibrio ponticus C121 and Photobacterium aphoticum C119, Isolated as Coral Reef Microbiota.</title>
        <authorList>
            <person name="Al-saari N."/>
            <person name="Meirelles P.M."/>
            <person name="Mino S."/>
            <person name="Suda W."/>
            <person name="Oshima K."/>
            <person name="Hattori M."/>
            <person name="Ohkuma M."/>
            <person name="Thompson F.L."/>
            <person name="Gomez-Gil B."/>
            <person name="Sawabe T."/>
            <person name="Sawabe T."/>
        </authorList>
    </citation>
    <scope>NUCLEOTIDE SEQUENCE [LARGE SCALE GENOMIC DNA]</scope>
    <source>
        <strain evidence="1 2">JCM 19237</strain>
    </source>
</reference>
<comment type="caution">
    <text evidence="1">The sequence shown here is derived from an EMBL/GenBank/DDBJ whole genome shotgun (WGS) entry which is preliminary data.</text>
</comment>
<dbReference type="EMBL" id="BBMN01000007">
    <property type="protein sequence ID" value="GAL05557.1"/>
    <property type="molecule type" value="Genomic_DNA"/>
</dbReference>
<protein>
    <submittedName>
        <fullName evidence="1">Uncharacterized protein</fullName>
    </submittedName>
</protein>
<sequence>MTTLKFTEQALLEGLTLENAHAELADTPSLQEWDAMLESAGYIDDSVFMDDKKRWDALNTQAAQKVHD</sequence>
<gene>
    <name evidence="1" type="ORF">JCM19237_647</name>
</gene>
<accession>A0A090RDA7</accession>
<dbReference type="AlphaFoldDB" id="A0A090RDA7"/>